<organism evidence="3 4">
    <name type="scientific">Musa troglodytarum</name>
    <name type="common">fe'i banana</name>
    <dbReference type="NCBI Taxonomy" id="320322"/>
    <lineage>
        <taxon>Eukaryota</taxon>
        <taxon>Viridiplantae</taxon>
        <taxon>Streptophyta</taxon>
        <taxon>Embryophyta</taxon>
        <taxon>Tracheophyta</taxon>
        <taxon>Spermatophyta</taxon>
        <taxon>Magnoliopsida</taxon>
        <taxon>Liliopsida</taxon>
        <taxon>Zingiberales</taxon>
        <taxon>Musaceae</taxon>
        <taxon>Musa</taxon>
    </lineage>
</organism>
<evidence type="ECO:0000313" key="4">
    <source>
        <dbReference type="Proteomes" id="UP001055439"/>
    </source>
</evidence>
<gene>
    <name evidence="3" type="ORF">MUK42_24971</name>
</gene>
<proteinExistence type="predicted"/>
<reference evidence="3" key="1">
    <citation type="submission" date="2022-05" db="EMBL/GenBank/DDBJ databases">
        <title>The Musa troglodytarum L. genome provides insights into the mechanism of non-climacteric behaviour and enrichment of carotenoids.</title>
        <authorList>
            <person name="Wang J."/>
        </authorList>
    </citation>
    <scope>NUCLEOTIDE SEQUENCE</scope>
    <source>
        <tissue evidence="3">Leaf</tissue>
    </source>
</reference>
<feature type="compositionally biased region" description="Low complexity" evidence="2">
    <location>
        <begin position="677"/>
        <end position="688"/>
    </location>
</feature>
<protein>
    <submittedName>
        <fullName evidence="3">Intracellular protein transport protein</fullName>
    </submittedName>
</protein>
<feature type="coiled-coil region" evidence="1">
    <location>
        <begin position="236"/>
        <end position="300"/>
    </location>
</feature>
<dbReference type="Proteomes" id="UP001055439">
    <property type="component" value="Chromosome 9"/>
</dbReference>
<evidence type="ECO:0000256" key="2">
    <source>
        <dbReference type="SAM" id="MobiDB-lite"/>
    </source>
</evidence>
<dbReference type="AlphaFoldDB" id="A0A9E7LBT5"/>
<dbReference type="PANTHER" id="PTHR31071:SF9">
    <property type="entry name" value="INTRACELLULAR PROTEIN TRANSPORT PROTEIN USO1-RELATED"/>
    <property type="match status" value="1"/>
</dbReference>
<keyword evidence="1" id="KW-0175">Coiled coil</keyword>
<dbReference type="InterPro" id="IPR043424">
    <property type="entry name" value="BLT-like"/>
</dbReference>
<feature type="region of interest" description="Disordered" evidence="2">
    <location>
        <begin position="453"/>
        <end position="472"/>
    </location>
</feature>
<evidence type="ECO:0000256" key="1">
    <source>
        <dbReference type="SAM" id="Coils"/>
    </source>
</evidence>
<dbReference type="PANTHER" id="PTHR31071">
    <property type="entry name" value="GB|AAF24581.1"/>
    <property type="match status" value="1"/>
</dbReference>
<feature type="region of interest" description="Disordered" evidence="2">
    <location>
        <begin position="667"/>
        <end position="690"/>
    </location>
</feature>
<dbReference type="EMBL" id="CP097511">
    <property type="protein sequence ID" value="URE45035.1"/>
    <property type="molecule type" value="Genomic_DNA"/>
</dbReference>
<sequence>MEGGKGVAIDDEEGSAGVKEDALGLKLRRGVTVGKKGGLCTPVPTWKLGDTGSADADAGEPKRSSVSARKLGANLWEIQDLMPVSAMSRRGAKIRRHGDGKALDDGPDRLAVRHEDLVRYNLHTELLGLCTINDLQFLWQPQSAGSLRRQVAASLVKHYKLNERNSRALQPVSPASYSSSMEIAAISEAITPSSSVNLKGKLGEAGYSLQTSTELLKVLNRIWSLEEQHACNVSLVKALKVELEHAQARIQELMQEQHVYRHEMDNLMNQVAEDKLIRKNKEQQKIKAAVQSIRDELEDERHLRRRSESLHRKLGKELSEVNATYMKAVKDLERERKTNSLLEDLCDEFAKAVTDYEQEVRELKQKSQVACDHKVDRLVLHISEAWLDERVQMNIAEDQGDLAEKTTITDRLSSEIESFLRARRSRAFGNDRLYQKDEKKDINMRRQSLESVHLNGTTSAPHDADDDDDDDSVASEMHCFELNMATRENGSHDQSKQNTQNGIEKLDSKRTSTLPGEKIGCSESKDDSSEYGKHMDKTQLCGSKVRLLDRVQGVHSPTDAESDKATVDHIELSRVKKSDYCRSQEHRHDTKLMWARWRGSRHLTANSLRYLSEISECYPEDHGNHHSESSHNHLLWRTQLGSAGGGDTDSGDVHRITSPVRQWKYQISSPDQVVAPESSSKSAQGSKESTLKAKLLEARLEGKHTRLKSLRRSSVARARQ</sequence>
<feature type="region of interest" description="Disordered" evidence="2">
    <location>
        <begin position="486"/>
        <end position="534"/>
    </location>
</feature>
<evidence type="ECO:0000313" key="3">
    <source>
        <dbReference type="EMBL" id="URE45035.1"/>
    </source>
</evidence>
<accession>A0A9E7LBT5</accession>
<keyword evidence="4" id="KW-1185">Reference proteome</keyword>
<feature type="compositionally biased region" description="Basic and acidic residues" evidence="2">
    <location>
        <begin position="523"/>
        <end position="534"/>
    </location>
</feature>
<dbReference type="OrthoDB" id="670909at2759"/>
<name>A0A9E7LBT5_9LILI</name>